<reference evidence="1 2" key="1">
    <citation type="submission" date="2015-10" db="EMBL/GenBank/DDBJ databases">
        <title>Full genome of DAOMC 229536 Phialocephala scopiformis, a fungal endophyte of spruce producing the potent anti-insectan compound rugulosin.</title>
        <authorList>
            <consortium name="DOE Joint Genome Institute"/>
            <person name="Walker A.K."/>
            <person name="Frasz S.L."/>
            <person name="Seifert K.A."/>
            <person name="Miller J.D."/>
            <person name="Mondo S.J."/>
            <person name="Labutti K."/>
            <person name="Lipzen A."/>
            <person name="Dockter R."/>
            <person name="Kennedy M."/>
            <person name="Grigoriev I.V."/>
            <person name="Spatafora J.W."/>
        </authorList>
    </citation>
    <scope>NUCLEOTIDE SEQUENCE [LARGE SCALE GENOMIC DNA]</scope>
    <source>
        <strain evidence="1 2">CBS 120377</strain>
    </source>
</reference>
<dbReference type="EMBL" id="KQ947433">
    <property type="protein sequence ID" value="KUJ09051.1"/>
    <property type="molecule type" value="Genomic_DNA"/>
</dbReference>
<dbReference type="KEGG" id="psco:LY89DRAFT_690595"/>
<dbReference type="AlphaFoldDB" id="A0A132B9K6"/>
<keyword evidence="2" id="KW-1185">Reference proteome</keyword>
<sequence length="77" mass="9416">MMSRFQNRPSSCGHRRRVMIILIHFYAASSTEWEIYLSWWEIRIEEACADSDETRREYATAWLISAIEFFFSRKFQR</sequence>
<organism evidence="1 2">
    <name type="scientific">Mollisia scopiformis</name>
    <name type="common">Conifer needle endophyte fungus</name>
    <name type="synonym">Phialocephala scopiformis</name>
    <dbReference type="NCBI Taxonomy" id="149040"/>
    <lineage>
        <taxon>Eukaryota</taxon>
        <taxon>Fungi</taxon>
        <taxon>Dikarya</taxon>
        <taxon>Ascomycota</taxon>
        <taxon>Pezizomycotina</taxon>
        <taxon>Leotiomycetes</taxon>
        <taxon>Helotiales</taxon>
        <taxon>Mollisiaceae</taxon>
        <taxon>Mollisia</taxon>
    </lineage>
</organism>
<protein>
    <submittedName>
        <fullName evidence="1">Uncharacterized protein</fullName>
    </submittedName>
</protein>
<evidence type="ECO:0000313" key="2">
    <source>
        <dbReference type="Proteomes" id="UP000070700"/>
    </source>
</evidence>
<dbReference type="RefSeq" id="XP_018063406.1">
    <property type="nucleotide sequence ID" value="XM_018216128.1"/>
</dbReference>
<accession>A0A132B9K6</accession>
<proteinExistence type="predicted"/>
<gene>
    <name evidence="1" type="ORF">LY89DRAFT_690595</name>
</gene>
<evidence type="ECO:0000313" key="1">
    <source>
        <dbReference type="EMBL" id="KUJ09051.1"/>
    </source>
</evidence>
<dbReference type="InParanoid" id="A0A132B9K6"/>
<dbReference type="Proteomes" id="UP000070700">
    <property type="component" value="Unassembled WGS sequence"/>
</dbReference>
<dbReference type="GeneID" id="28825854"/>
<name>A0A132B9K6_MOLSC</name>